<dbReference type="Pfam" id="PF04265">
    <property type="entry name" value="TPK_B1_binding"/>
    <property type="match status" value="1"/>
</dbReference>
<dbReference type="CDD" id="cd07995">
    <property type="entry name" value="TPK"/>
    <property type="match status" value="1"/>
</dbReference>
<dbReference type="PANTHER" id="PTHR41299:SF1">
    <property type="entry name" value="THIAMINE PYROPHOSPHOKINASE"/>
    <property type="match status" value="1"/>
</dbReference>
<accession>A0A1J5THS2</accession>
<dbReference type="Gene3D" id="3.40.50.10240">
    <property type="entry name" value="Thiamin pyrophosphokinase, catalytic domain"/>
    <property type="match status" value="1"/>
</dbReference>
<sequence length="202" mass="22403">MDALIVGNRPLSKSIIELSRNKLIVAADGGADRLLEYEILPDKVIGDLDSISDKTATKLEDWLILNKDIQKTDLEKAVEYAIERGSKKIKIVGWSGGRIDHTIAALGLAFDSRIELIDDKFTVKCISDLEIIEDEKGTLFSLISVPEARVSIEGARWELDHEKLKMGGRGIHNEIGESGKVEIQCHSGNVLLIRGNFVLFHQ</sequence>
<dbReference type="GO" id="GO:0005524">
    <property type="term" value="F:ATP binding"/>
    <property type="evidence" value="ECO:0007669"/>
    <property type="project" value="UniProtKB-KW"/>
</dbReference>
<organism evidence="6 7">
    <name type="scientific">Marine Group III euryarchaeote CG-Epi4</name>
    <dbReference type="NCBI Taxonomy" id="1888998"/>
    <lineage>
        <taxon>Archaea</taxon>
        <taxon>Methanobacteriati</taxon>
        <taxon>Thermoplasmatota</taxon>
        <taxon>Thermoplasmata</taxon>
        <taxon>Candidatus Thermoprofundales</taxon>
    </lineage>
</organism>
<dbReference type="EMBL" id="MIYX01000022">
    <property type="protein sequence ID" value="OIR20529.1"/>
    <property type="molecule type" value="Genomic_DNA"/>
</dbReference>
<comment type="caution">
    <text evidence="6">The sequence shown here is derived from an EMBL/GenBank/DDBJ whole genome shotgun (WGS) entry which is preliminary data.</text>
</comment>
<keyword evidence="4" id="KW-0067">ATP-binding</keyword>
<dbReference type="SMART" id="SM00983">
    <property type="entry name" value="TPK_B1_binding"/>
    <property type="match status" value="1"/>
</dbReference>
<dbReference type="GO" id="GO:0006772">
    <property type="term" value="P:thiamine metabolic process"/>
    <property type="evidence" value="ECO:0007669"/>
    <property type="project" value="InterPro"/>
</dbReference>
<evidence type="ECO:0000256" key="4">
    <source>
        <dbReference type="ARBA" id="ARBA00022840"/>
    </source>
</evidence>
<evidence type="ECO:0000313" key="7">
    <source>
        <dbReference type="Proteomes" id="UP000183375"/>
    </source>
</evidence>
<evidence type="ECO:0000313" key="6">
    <source>
        <dbReference type="EMBL" id="OIR20529.1"/>
    </source>
</evidence>
<gene>
    <name evidence="6" type="ORF">BEU01_01660</name>
</gene>
<dbReference type="GO" id="GO:0004788">
    <property type="term" value="F:thiamine diphosphokinase activity"/>
    <property type="evidence" value="ECO:0007669"/>
    <property type="project" value="InterPro"/>
</dbReference>
<dbReference type="InterPro" id="IPR053149">
    <property type="entry name" value="TPK"/>
</dbReference>
<protein>
    <submittedName>
        <fullName evidence="6">Thiamine diphosphokinase</fullName>
    </submittedName>
</protein>
<dbReference type="SUPFAM" id="SSF63999">
    <property type="entry name" value="Thiamin pyrophosphokinase, catalytic domain"/>
    <property type="match status" value="1"/>
</dbReference>
<name>A0A1J5THS2_9ARCH</name>
<feature type="domain" description="Thiamin pyrophosphokinase thiamin-binding" evidence="5">
    <location>
        <begin position="127"/>
        <end position="191"/>
    </location>
</feature>
<proteinExistence type="predicted"/>
<keyword evidence="2" id="KW-0547">Nucleotide-binding</keyword>
<dbReference type="InterPro" id="IPR007373">
    <property type="entry name" value="Thiamin_PyroPKinase_B1-bd"/>
</dbReference>
<reference evidence="6 7" key="1">
    <citation type="submission" date="2016-08" db="EMBL/GenBank/DDBJ databases">
        <title>New Insights into Marine Group III Euryarchaeota, from dark to light.</title>
        <authorList>
            <person name="Haro-Moreno J.M."/>
            <person name="Rodriguez-Valera F."/>
            <person name="Lopez-Garcia P."/>
            <person name="Moreira D."/>
            <person name="Martin-Cuadrado A.B."/>
        </authorList>
    </citation>
    <scope>NUCLEOTIDE SEQUENCE [LARGE SCALE GENOMIC DNA]</scope>
    <source>
        <strain evidence="6">CG-Epi4</strain>
    </source>
</reference>
<evidence type="ECO:0000256" key="2">
    <source>
        <dbReference type="ARBA" id="ARBA00022741"/>
    </source>
</evidence>
<dbReference type="NCBIfam" id="TIGR01378">
    <property type="entry name" value="thi_PPkinase"/>
    <property type="match status" value="1"/>
</dbReference>
<dbReference type="InterPro" id="IPR006282">
    <property type="entry name" value="Thi_PPkinase"/>
</dbReference>
<dbReference type="PANTHER" id="PTHR41299">
    <property type="entry name" value="THIAMINE PYROPHOSPHOKINASE"/>
    <property type="match status" value="1"/>
</dbReference>
<dbReference type="GO" id="GO:0016301">
    <property type="term" value="F:kinase activity"/>
    <property type="evidence" value="ECO:0007669"/>
    <property type="project" value="UniProtKB-KW"/>
</dbReference>
<keyword evidence="1" id="KW-0808">Transferase</keyword>
<evidence type="ECO:0000256" key="3">
    <source>
        <dbReference type="ARBA" id="ARBA00022777"/>
    </source>
</evidence>
<dbReference type="Proteomes" id="UP000183375">
    <property type="component" value="Unassembled WGS sequence"/>
</dbReference>
<evidence type="ECO:0000259" key="5">
    <source>
        <dbReference type="SMART" id="SM00983"/>
    </source>
</evidence>
<dbReference type="GO" id="GO:0030975">
    <property type="term" value="F:thiamine binding"/>
    <property type="evidence" value="ECO:0007669"/>
    <property type="project" value="InterPro"/>
</dbReference>
<dbReference type="AlphaFoldDB" id="A0A1J5THS2"/>
<evidence type="ECO:0000256" key="1">
    <source>
        <dbReference type="ARBA" id="ARBA00022679"/>
    </source>
</evidence>
<dbReference type="InterPro" id="IPR007371">
    <property type="entry name" value="TPK_catalytic"/>
</dbReference>
<dbReference type="InterPro" id="IPR036759">
    <property type="entry name" value="TPK_catalytic_sf"/>
</dbReference>
<keyword evidence="3 6" id="KW-0418">Kinase</keyword>
<dbReference type="GO" id="GO:0009229">
    <property type="term" value="P:thiamine diphosphate biosynthetic process"/>
    <property type="evidence" value="ECO:0007669"/>
    <property type="project" value="InterPro"/>
</dbReference>
<dbReference type="Pfam" id="PF04263">
    <property type="entry name" value="TPK_catalytic"/>
    <property type="match status" value="1"/>
</dbReference>